<evidence type="ECO:0000256" key="4">
    <source>
        <dbReference type="ARBA" id="ARBA00023136"/>
    </source>
</evidence>
<feature type="transmembrane region" description="Helical" evidence="6">
    <location>
        <begin position="260"/>
        <end position="278"/>
    </location>
</feature>
<evidence type="ECO:0000256" key="3">
    <source>
        <dbReference type="ARBA" id="ARBA00022989"/>
    </source>
</evidence>
<evidence type="ECO:0000256" key="2">
    <source>
        <dbReference type="ARBA" id="ARBA00022692"/>
    </source>
</evidence>
<keyword evidence="3 6" id="KW-1133">Transmembrane helix</keyword>
<dbReference type="EMBL" id="ML986910">
    <property type="protein sequence ID" value="KAF2257599.1"/>
    <property type="molecule type" value="Genomic_DNA"/>
</dbReference>
<evidence type="ECO:0000313" key="8">
    <source>
        <dbReference type="Proteomes" id="UP000800093"/>
    </source>
</evidence>
<evidence type="ECO:0000256" key="1">
    <source>
        <dbReference type="ARBA" id="ARBA00004141"/>
    </source>
</evidence>
<dbReference type="AlphaFoldDB" id="A0A9P4K170"/>
<dbReference type="InterPro" id="IPR007568">
    <property type="entry name" value="RTA1"/>
</dbReference>
<accession>A0A9P4K170</accession>
<dbReference type="GO" id="GO:0005886">
    <property type="term" value="C:plasma membrane"/>
    <property type="evidence" value="ECO:0007669"/>
    <property type="project" value="TreeGrafter"/>
</dbReference>
<comment type="subcellular location">
    <subcellularLocation>
        <location evidence="1">Membrane</location>
        <topology evidence="1">Multi-pass membrane protein</topology>
    </subcellularLocation>
</comment>
<feature type="transmembrane region" description="Helical" evidence="6">
    <location>
        <begin position="138"/>
        <end position="160"/>
    </location>
</feature>
<feature type="transmembrane region" description="Helical" evidence="6">
    <location>
        <begin position="219"/>
        <end position="240"/>
    </location>
</feature>
<comment type="caution">
    <text evidence="7">The sequence shown here is derived from an EMBL/GenBank/DDBJ whole genome shotgun (WGS) entry which is preliminary data.</text>
</comment>
<gene>
    <name evidence="7" type="ORF">CC78DRAFT_210017</name>
</gene>
<feature type="transmembrane region" description="Helical" evidence="6">
    <location>
        <begin position="66"/>
        <end position="85"/>
    </location>
</feature>
<feature type="region of interest" description="Disordered" evidence="5">
    <location>
        <begin position="299"/>
        <end position="337"/>
    </location>
</feature>
<evidence type="ECO:0000256" key="5">
    <source>
        <dbReference type="SAM" id="MobiDB-lite"/>
    </source>
</evidence>
<evidence type="ECO:0000313" key="7">
    <source>
        <dbReference type="EMBL" id="KAF2257599.1"/>
    </source>
</evidence>
<feature type="transmembrane region" description="Helical" evidence="6">
    <location>
        <begin position="97"/>
        <end position="117"/>
    </location>
</feature>
<keyword evidence="2 6" id="KW-0812">Transmembrane</keyword>
<keyword evidence="4 6" id="KW-0472">Membrane</keyword>
<name>A0A9P4K170_9PLEO</name>
<dbReference type="Pfam" id="PF04479">
    <property type="entry name" value="RTA1"/>
    <property type="match status" value="1"/>
</dbReference>
<dbReference type="Proteomes" id="UP000800093">
    <property type="component" value="Unassembled WGS sequence"/>
</dbReference>
<feature type="transmembrane region" description="Helical" evidence="6">
    <location>
        <begin position="41"/>
        <end position="59"/>
    </location>
</feature>
<dbReference type="PANTHER" id="PTHR31465:SF9">
    <property type="entry name" value="SPHINGOID LONG-CHAIN BASE TRANSPORTER RSB1"/>
    <property type="match status" value="1"/>
</dbReference>
<protein>
    <submittedName>
        <fullName evidence="7">RTA1-domain-containing protein</fullName>
    </submittedName>
</protein>
<proteinExistence type="predicted"/>
<sequence>MAIDPFANCNFSIDSNVRCTLETCCLAQSSFLYLPNWGGNLFFTIYFGVFCIPQLWLGIRYRQKGFAIGMLIGLILETVGYAGRLMLHNDPFDANAFLIYLICLTIAPVFISASIYLSMVRIISLYGQHLSYFRPRTIALAFMTSDFFSLVLQATGGAIADTATGDGVQTGTNIMVAGLVLQAVSLTVFLLYLAHFALKCRSGSLDMDLAKIACRNRGLFKVSLFSLLIATVAILIRSIFRVAELWQGFSGELWNDEIDFMVLDGGMMSLAVLLLTLFHPGPAFGNQWHAANWSFRSNSSEKHSHSRRRSSHGQRRSSHSQRRSSHSQRKSPRRSRS</sequence>
<evidence type="ECO:0000256" key="6">
    <source>
        <dbReference type="SAM" id="Phobius"/>
    </source>
</evidence>
<feature type="compositionally biased region" description="Basic residues" evidence="5">
    <location>
        <begin position="304"/>
        <end position="337"/>
    </location>
</feature>
<feature type="transmembrane region" description="Helical" evidence="6">
    <location>
        <begin position="172"/>
        <end position="198"/>
    </location>
</feature>
<dbReference type="OrthoDB" id="4521223at2759"/>
<organism evidence="7 8">
    <name type="scientific">Lojkania enalia</name>
    <dbReference type="NCBI Taxonomy" id="147567"/>
    <lineage>
        <taxon>Eukaryota</taxon>
        <taxon>Fungi</taxon>
        <taxon>Dikarya</taxon>
        <taxon>Ascomycota</taxon>
        <taxon>Pezizomycotina</taxon>
        <taxon>Dothideomycetes</taxon>
        <taxon>Pleosporomycetidae</taxon>
        <taxon>Pleosporales</taxon>
        <taxon>Pleosporales incertae sedis</taxon>
        <taxon>Lojkania</taxon>
    </lineage>
</organism>
<dbReference type="GO" id="GO:0000324">
    <property type="term" value="C:fungal-type vacuole"/>
    <property type="evidence" value="ECO:0007669"/>
    <property type="project" value="TreeGrafter"/>
</dbReference>
<reference evidence="8" key="1">
    <citation type="journal article" date="2020" name="Stud. Mycol.">
        <title>101 Dothideomycetes genomes: A test case for predicting lifestyles and emergence of pathogens.</title>
        <authorList>
            <person name="Haridas S."/>
            <person name="Albert R."/>
            <person name="Binder M."/>
            <person name="Bloem J."/>
            <person name="LaButti K."/>
            <person name="Salamov A."/>
            <person name="Andreopoulos B."/>
            <person name="Baker S."/>
            <person name="Barry K."/>
            <person name="Bills G."/>
            <person name="Bluhm B."/>
            <person name="Cannon C."/>
            <person name="Castanera R."/>
            <person name="Culley D."/>
            <person name="Daum C."/>
            <person name="Ezra D."/>
            <person name="Gonzalez J."/>
            <person name="Henrissat B."/>
            <person name="Kuo A."/>
            <person name="Liang C."/>
            <person name="Lipzen A."/>
            <person name="Lutzoni F."/>
            <person name="Magnuson J."/>
            <person name="Mondo S."/>
            <person name="Nolan M."/>
            <person name="Ohm R."/>
            <person name="Pangilinan J."/>
            <person name="Park H.-J."/>
            <person name="Ramirez L."/>
            <person name="Alfaro M."/>
            <person name="Sun H."/>
            <person name="Tritt A."/>
            <person name="Yoshinaga Y."/>
            <person name="Zwiers L.-H."/>
            <person name="Turgeon B."/>
            <person name="Goodwin S."/>
            <person name="Spatafora J."/>
            <person name="Crous P."/>
            <person name="Grigoriev I."/>
        </authorList>
    </citation>
    <scope>NUCLEOTIDE SEQUENCE [LARGE SCALE GENOMIC DNA]</scope>
    <source>
        <strain evidence="8">CBS 304.66</strain>
    </source>
</reference>
<dbReference type="PANTHER" id="PTHR31465">
    <property type="entry name" value="PROTEIN RTA1-RELATED"/>
    <property type="match status" value="1"/>
</dbReference>
<keyword evidence="8" id="KW-1185">Reference proteome</keyword>